<evidence type="ECO:0000256" key="1">
    <source>
        <dbReference type="ARBA" id="ARBA00007123"/>
    </source>
</evidence>
<accession>A0A2M6WYG1</accession>
<gene>
    <name evidence="11" type="primary">rpoA</name>
    <name evidence="14" type="ORF">COT71_03950</name>
</gene>
<dbReference type="InterPro" id="IPR011773">
    <property type="entry name" value="DNA-dir_RpoA"/>
</dbReference>
<dbReference type="GO" id="GO:0003677">
    <property type="term" value="F:DNA binding"/>
    <property type="evidence" value="ECO:0007669"/>
    <property type="project" value="UniProtKB-UniRule"/>
</dbReference>
<comment type="similarity">
    <text evidence="1 11">Belongs to the RNA polymerase alpha chain family.</text>
</comment>
<dbReference type="FunFam" id="2.170.120.12:FF:000001">
    <property type="entry name" value="DNA-directed RNA polymerase subunit alpha"/>
    <property type="match status" value="1"/>
</dbReference>
<feature type="region of interest" description="Alpha N-terminal domain (alpha-NTD)" evidence="11">
    <location>
        <begin position="1"/>
        <end position="236"/>
    </location>
</feature>
<dbReference type="SMART" id="SM00662">
    <property type="entry name" value="RPOLD"/>
    <property type="match status" value="1"/>
</dbReference>
<organism evidence="14 15">
    <name type="scientific">Candidatus Andersenbacteria bacterium CG10_big_fil_rev_8_21_14_0_10_54_11</name>
    <dbReference type="NCBI Taxonomy" id="1974485"/>
    <lineage>
        <taxon>Bacteria</taxon>
        <taxon>Candidatus Anderseniibacteriota</taxon>
    </lineage>
</organism>
<evidence type="ECO:0000259" key="13">
    <source>
        <dbReference type="SMART" id="SM00662"/>
    </source>
</evidence>
<dbReference type="GO" id="GO:0046983">
    <property type="term" value="F:protein dimerization activity"/>
    <property type="evidence" value="ECO:0007669"/>
    <property type="project" value="InterPro"/>
</dbReference>
<dbReference type="Pfam" id="PF03118">
    <property type="entry name" value="RNA_pol_A_CTD"/>
    <property type="match status" value="1"/>
</dbReference>
<dbReference type="Gene3D" id="2.170.120.12">
    <property type="entry name" value="DNA-directed RNA polymerase, insert domain"/>
    <property type="match status" value="1"/>
</dbReference>
<evidence type="ECO:0000256" key="9">
    <source>
        <dbReference type="ARBA" id="ARBA00033070"/>
    </source>
</evidence>
<evidence type="ECO:0000313" key="14">
    <source>
        <dbReference type="EMBL" id="PIT97820.1"/>
    </source>
</evidence>
<keyword evidence="4 11" id="KW-0240">DNA-directed RNA polymerase</keyword>
<dbReference type="InterPro" id="IPR011260">
    <property type="entry name" value="RNAP_asu_C"/>
</dbReference>
<protein>
    <recommendedName>
        <fullName evidence="3 11">DNA-directed RNA polymerase subunit alpha</fullName>
        <shortName evidence="11">RNAP subunit alpha</shortName>
        <ecNumber evidence="2 11">2.7.7.6</ecNumber>
    </recommendedName>
    <alternativeName>
        <fullName evidence="9 11">RNA polymerase subunit alpha</fullName>
    </alternativeName>
    <alternativeName>
        <fullName evidence="8 11">Transcriptase subunit alpha</fullName>
    </alternativeName>
</protein>
<dbReference type="InterPro" id="IPR036643">
    <property type="entry name" value="RNApol_insert_sf"/>
</dbReference>
<keyword evidence="6 11" id="KW-0548">Nucleotidyltransferase</keyword>
<evidence type="ECO:0000256" key="7">
    <source>
        <dbReference type="ARBA" id="ARBA00023163"/>
    </source>
</evidence>
<evidence type="ECO:0000256" key="8">
    <source>
        <dbReference type="ARBA" id="ARBA00032524"/>
    </source>
</evidence>
<comment type="caution">
    <text evidence="14">The sequence shown here is derived from an EMBL/GenBank/DDBJ whole genome shotgun (WGS) entry which is preliminary data.</text>
</comment>
<comment type="catalytic activity">
    <reaction evidence="10 11">
        <text>RNA(n) + a ribonucleoside 5'-triphosphate = RNA(n+1) + diphosphate</text>
        <dbReference type="Rhea" id="RHEA:21248"/>
        <dbReference type="Rhea" id="RHEA-COMP:14527"/>
        <dbReference type="Rhea" id="RHEA-COMP:17342"/>
        <dbReference type="ChEBI" id="CHEBI:33019"/>
        <dbReference type="ChEBI" id="CHEBI:61557"/>
        <dbReference type="ChEBI" id="CHEBI:140395"/>
        <dbReference type="EC" id="2.7.7.6"/>
    </reaction>
</comment>
<dbReference type="EMBL" id="PEZP01000043">
    <property type="protein sequence ID" value="PIT97820.1"/>
    <property type="molecule type" value="Genomic_DNA"/>
</dbReference>
<dbReference type="GO" id="GO:0005737">
    <property type="term" value="C:cytoplasm"/>
    <property type="evidence" value="ECO:0007669"/>
    <property type="project" value="UniProtKB-ARBA"/>
</dbReference>
<feature type="region of interest" description="Alpha C-terminal domain (alpha-CTD)" evidence="11">
    <location>
        <begin position="254"/>
        <end position="322"/>
    </location>
</feature>
<dbReference type="Gene3D" id="3.30.1360.10">
    <property type="entry name" value="RNA polymerase, RBP11-like subunit"/>
    <property type="match status" value="1"/>
</dbReference>
<feature type="domain" description="DNA-directed RNA polymerase RpoA/D/Rpb3-type" evidence="13">
    <location>
        <begin position="20"/>
        <end position="228"/>
    </location>
</feature>
<evidence type="ECO:0000256" key="4">
    <source>
        <dbReference type="ARBA" id="ARBA00022478"/>
    </source>
</evidence>
<comment type="subunit">
    <text evidence="11">Homodimer. The RNAP catalytic core consists of 2 alpha, 1 beta, 1 beta' and 1 omega subunit. When a sigma factor is associated with the core the holoenzyme is formed, which can initiate transcription.</text>
</comment>
<evidence type="ECO:0000256" key="11">
    <source>
        <dbReference type="HAMAP-Rule" id="MF_00059"/>
    </source>
</evidence>
<feature type="region of interest" description="Disordered" evidence="12">
    <location>
        <begin position="236"/>
        <end position="256"/>
    </location>
</feature>
<dbReference type="GO" id="GO:0003899">
    <property type="term" value="F:DNA-directed RNA polymerase activity"/>
    <property type="evidence" value="ECO:0007669"/>
    <property type="project" value="UniProtKB-UniRule"/>
</dbReference>
<dbReference type="NCBIfam" id="TIGR02027">
    <property type="entry name" value="rpoA"/>
    <property type="match status" value="1"/>
</dbReference>
<dbReference type="InterPro" id="IPR011262">
    <property type="entry name" value="DNA-dir_RNA_pol_insert"/>
</dbReference>
<dbReference type="CDD" id="cd06928">
    <property type="entry name" value="RNAP_alpha_NTD"/>
    <property type="match status" value="1"/>
</dbReference>
<dbReference type="GO" id="GO:0000428">
    <property type="term" value="C:DNA-directed RNA polymerase complex"/>
    <property type="evidence" value="ECO:0007669"/>
    <property type="project" value="UniProtKB-KW"/>
</dbReference>
<dbReference type="Pfam" id="PF01193">
    <property type="entry name" value="RNA_pol_L"/>
    <property type="match status" value="1"/>
</dbReference>
<name>A0A2M6WYG1_9BACT</name>
<dbReference type="SUPFAM" id="SSF55257">
    <property type="entry name" value="RBP11-like subunits of RNA polymerase"/>
    <property type="match status" value="1"/>
</dbReference>
<dbReference type="Proteomes" id="UP000230731">
    <property type="component" value="Unassembled WGS sequence"/>
</dbReference>
<dbReference type="NCBIfam" id="NF003519">
    <property type="entry name" value="PRK05182.2-5"/>
    <property type="match status" value="1"/>
</dbReference>
<sequence>MLEPIYLPDQVTVEEDGPNAATFHIYPYHPGYGPTVGNALRRVLLSSLPGAAITHVKISGVEHDFSTISGIREDMVTLILNLKRVRLSLDGDEPVDITLTAKGVKKVTAGDFSVPPGVTLANPETPLVTLTDKKAEFEMVCTVERGRGYVPSEEREGEARDIGTIALDAIFTPVQRVSFRVERARVGRETDYHKLLLSIATDGTISPQEALNQAASILADHYRELTGDFVARLTSERPAEEAEIETATDEERQPENTLNLLQLPSRVHNALERVGVTSVEQIMELTEEQIQDIPGLGEKAVQDILAARNNFQAGQKEQGDEA</sequence>
<comment type="domain">
    <text evidence="11">The N-terminal domain is essential for RNAP assembly and basal transcription, whereas the C-terminal domain is involved in interaction with transcriptional regulators and with upstream promoter elements.</text>
</comment>
<keyword evidence="7 11" id="KW-0804">Transcription</keyword>
<dbReference type="SUPFAM" id="SSF56553">
    <property type="entry name" value="Insert subdomain of RNA polymerase alpha subunit"/>
    <property type="match status" value="1"/>
</dbReference>
<proteinExistence type="inferred from homology"/>
<dbReference type="Pfam" id="PF01000">
    <property type="entry name" value="RNA_pol_A_bac"/>
    <property type="match status" value="1"/>
</dbReference>
<dbReference type="InterPro" id="IPR011263">
    <property type="entry name" value="DNA-dir_RNA_pol_RpoA/D/Rpb3"/>
</dbReference>
<keyword evidence="5 11" id="KW-0808">Transferase</keyword>
<dbReference type="AlphaFoldDB" id="A0A2M6WYG1"/>
<reference evidence="15" key="1">
    <citation type="submission" date="2017-09" db="EMBL/GenBank/DDBJ databases">
        <title>Depth-based differentiation of microbial function through sediment-hosted aquifers and enrichment of novel symbionts in the deep terrestrial subsurface.</title>
        <authorList>
            <person name="Probst A.J."/>
            <person name="Ladd B."/>
            <person name="Jarett J.K."/>
            <person name="Geller-Mcgrath D.E."/>
            <person name="Sieber C.M.K."/>
            <person name="Emerson J.B."/>
            <person name="Anantharaman K."/>
            <person name="Thomas B.C."/>
            <person name="Malmstrom R."/>
            <person name="Stieglmeier M."/>
            <person name="Klingl A."/>
            <person name="Woyke T."/>
            <person name="Ryan C.M."/>
            <person name="Banfield J.F."/>
        </authorList>
    </citation>
    <scope>NUCLEOTIDE SEQUENCE [LARGE SCALE GENOMIC DNA]</scope>
</reference>
<evidence type="ECO:0000256" key="3">
    <source>
        <dbReference type="ARBA" id="ARBA00015972"/>
    </source>
</evidence>
<evidence type="ECO:0000256" key="2">
    <source>
        <dbReference type="ARBA" id="ARBA00012418"/>
    </source>
</evidence>
<evidence type="ECO:0000313" key="15">
    <source>
        <dbReference type="Proteomes" id="UP000230731"/>
    </source>
</evidence>
<dbReference type="EC" id="2.7.7.6" evidence="2 11"/>
<dbReference type="SUPFAM" id="SSF47789">
    <property type="entry name" value="C-terminal domain of RNA polymerase alpha subunit"/>
    <property type="match status" value="1"/>
</dbReference>
<evidence type="ECO:0000256" key="6">
    <source>
        <dbReference type="ARBA" id="ARBA00022695"/>
    </source>
</evidence>
<dbReference type="Gene3D" id="1.10.150.20">
    <property type="entry name" value="5' to 3' exonuclease, C-terminal subdomain"/>
    <property type="match status" value="1"/>
</dbReference>
<dbReference type="GO" id="GO:0006351">
    <property type="term" value="P:DNA-templated transcription"/>
    <property type="evidence" value="ECO:0007669"/>
    <property type="project" value="UniProtKB-UniRule"/>
</dbReference>
<evidence type="ECO:0000256" key="12">
    <source>
        <dbReference type="SAM" id="MobiDB-lite"/>
    </source>
</evidence>
<comment type="function">
    <text evidence="11">DNA-dependent RNA polymerase catalyzes the transcription of DNA into RNA using the four ribonucleoside triphosphates as substrates.</text>
</comment>
<dbReference type="InterPro" id="IPR036603">
    <property type="entry name" value="RBP11-like"/>
</dbReference>
<dbReference type="HAMAP" id="MF_00059">
    <property type="entry name" value="RNApol_bact_RpoA"/>
    <property type="match status" value="1"/>
</dbReference>
<evidence type="ECO:0000256" key="5">
    <source>
        <dbReference type="ARBA" id="ARBA00022679"/>
    </source>
</evidence>
<evidence type="ECO:0000256" key="10">
    <source>
        <dbReference type="ARBA" id="ARBA00048552"/>
    </source>
</evidence>